<dbReference type="AlphaFoldDB" id="A0AAD5T493"/>
<dbReference type="SUPFAM" id="SSF54713">
    <property type="entry name" value="Elongation factor Ts (EF-Ts), dimerisation domain"/>
    <property type="match status" value="1"/>
</dbReference>
<dbReference type="EMBL" id="JADGJH010000393">
    <property type="protein sequence ID" value="KAJ3130222.1"/>
    <property type="molecule type" value="Genomic_DNA"/>
</dbReference>
<gene>
    <name evidence="1" type="ORF">HK100_008172</name>
</gene>
<protein>
    <submittedName>
        <fullName evidence="1">Uncharacterized protein</fullName>
    </submittedName>
</protein>
<name>A0AAD5T493_9FUNG</name>
<reference evidence="1" key="1">
    <citation type="submission" date="2020-05" db="EMBL/GenBank/DDBJ databases">
        <title>Phylogenomic resolution of chytrid fungi.</title>
        <authorList>
            <person name="Stajich J.E."/>
            <person name="Amses K."/>
            <person name="Simmons R."/>
            <person name="Seto K."/>
            <person name="Myers J."/>
            <person name="Bonds A."/>
            <person name="Quandt C.A."/>
            <person name="Barry K."/>
            <person name="Liu P."/>
            <person name="Grigoriev I."/>
            <person name="Longcore J.E."/>
            <person name="James T.Y."/>
        </authorList>
    </citation>
    <scope>NUCLEOTIDE SEQUENCE</scope>
    <source>
        <strain evidence="1">JEL0513</strain>
    </source>
</reference>
<keyword evidence="2" id="KW-1185">Reference proteome</keyword>
<organism evidence="1 2">
    <name type="scientific">Physocladia obscura</name>
    <dbReference type="NCBI Taxonomy" id="109957"/>
    <lineage>
        <taxon>Eukaryota</taxon>
        <taxon>Fungi</taxon>
        <taxon>Fungi incertae sedis</taxon>
        <taxon>Chytridiomycota</taxon>
        <taxon>Chytridiomycota incertae sedis</taxon>
        <taxon>Chytridiomycetes</taxon>
        <taxon>Chytridiales</taxon>
        <taxon>Chytriomycetaceae</taxon>
        <taxon>Physocladia</taxon>
    </lineage>
</organism>
<proteinExistence type="predicted"/>
<dbReference type="Proteomes" id="UP001211907">
    <property type="component" value="Unassembled WGS sequence"/>
</dbReference>
<comment type="caution">
    <text evidence="1">The sequence shown here is derived from an EMBL/GenBank/DDBJ whole genome shotgun (WGS) entry which is preliminary data.</text>
</comment>
<dbReference type="InterPro" id="IPR036402">
    <property type="entry name" value="EF-Ts_dimer_sf"/>
</dbReference>
<evidence type="ECO:0000313" key="1">
    <source>
        <dbReference type="EMBL" id="KAJ3130222.1"/>
    </source>
</evidence>
<accession>A0AAD5T493</accession>
<evidence type="ECO:0000313" key="2">
    <source>
        <dbReference type="Proteomes" id="UP001211907"/>
    </source>
</evidence>
<sequence>MESGSGLVTAWAYSSCFKPSSSPASVTSYAGLVQIVSDSDTAASSADFASLVNAIKPSIACDRKLLLPQQDSQSTSPEIKLFHKVSPAAIDAWVQSALLRFTRKTGTVGNLITETVKSIGQTISISHVVLSSNATPLTDDGVIVYGAFAVDAFGAFNEEFCGKTAAIVALRVSVPPTSDETGTALEKLVQQIAEHVVRSSPTQIGTIENGFDESTLLFQKLLGGSETVAQALSEFSRIHNVGNIQVLEFQRVSV</sequence>
<dbReference type="Gene3D" id="3.30.479.20">
    <property type="entry name" value="Elongation factor Ts, dimerisation domain"/>
    <property type="match status" value="1"/>
</dbReference>